<name>A0A0F9TEV1_9ZZZZ</name>
<proteinExistence type="predicted"/>
<gene>
    <name evidence="1" type="ORF">LCGC14_0737790</name>
</gene>
<dbReference type="AlphaFoldDB" id="A0A0F9TEV1"/>
<dbReference type="EMBL" id="LAZR01001731">
    <property type="protein sequence ID" value="KKN40008.1"/>
    <property type="molecule type" value="Genomic_DNA"/>
</dbReference>
<evidence type="ECO:0000313" key="1">
    <source>
        <dbReference type="EMBL" id="KKN40008.1"/>
    </source>
</evidence>
<accession>A0A0F9TEV1</accession>
<protein>
    <submittedName>
        <fullName evidence="1">Uncharacterized protein</fullName>
    </submittedName>
</protein>
<sequence length="67" mass="7908">MKKKFNLSEKIYNWGDESVKVKDIKEFLRLLKEDFKKGEKNIPINVPSIVLDYNKIINKRAGKDLVK</sequence>
<reference evidence="1" key="1">
    <citation type="journal article" date="2015" name="Nature">
        <title>Complex archaea that bridge the gap between prokaryotes and eukaryotes.</title>
        <authorList>
            <person name="Spang A."/>
            <person name="Saw J.H."/>
            <person name="Jorgensen S.L."/>
            <person name="Zaremba-Niedzwiedzka K."/>
            <person name="Martijn J."/>
            <person name="Lind A.E."/>
            <person name="van Eijk R."/>
            <person name="Schleper C."/>
            <person name="Guy L."/>
            <person name="Ettema T.J."/>
        </authorList>
    </citation>
    <scope>NUCLEOTIDE SEQUENCE</scope>
</reference>
<comment type="caution">
    <text evidence="1">The sequence shown here is derived from an EMBL/GenBank/DDBJ whole genome shotgun (WGS) entry which is preliminary data.</text>
</comment>
<organism evidence="1">
    <name type="scientific">marine sediment metagenome</name>
    <dbReference type="NCBI Taxonomy" id="412755"/>
    <lineage>
        <taxon>unclassified sequences</taxon>
        <taxon>metagenomes</taxon>
        <taxon>ecological metagenomes</taxon>
    </lineage>
</organism>